<keyword evidence="3" id="KW-1185">Reference proteome</keyword>
<gene>
    <name evidence="2" type="ORF">MM817_03180</name>
</gene>
<dbReference type="Proteomes" id="UP001139263">
    <property type="component" value="Unassembled WGS sequence"/>
</dbReference>
<feature type="compositionally biased region" description="Low complexity" evidence="1">
    <location>
        <begin position="58"/>
        <end position="81"/>
    </location>
</feature>
<dbReference type="AlphaFoldDB" id="A0A9X2AD54"/>
<feature type="region of interest" description="Disordered" evidence="1">
    <location>
        <begin position="58"/>
        <end position="82"/>
    </location>
</feature>
<proteinExistence type="predicted"/>
<evidence type="ECO:0000313" key="2">
    <source>
        <dbReference type="EMBL" id="MCI0184883.1"/>
    </source>
</evidence>
<protein>
    <submittedName>
        <fullName evidence="2">Uncharacterized protein</fullName>
    </submittedName>
</protein>
<reference evidence="2" key="1">
    <citation type="submission" date="2022-03" db="EMBL/GenBank/DDBJ databases">
        <title>Draft Genome Sequence of Firmicute Strain S0AB, a Heterotrophic Iron/Sulfur-Oxidizing Extreme Acidophile.</title>
        <authorList>
            <person name="Vergara E."/>
            <person name="Pakostova E."/>
            <person name="Johnson D.B."/>
            <person name="Holmes D.S."/>
        </authorList>
    </citation>
    <scope>NUCLEOTIDE SEQUENCE</scope>
    <source>
        <strain evidence="2">S0AB</strain>
    </source>
</reference>
<name>A0A9X2AD54_9BACL</name>
<organism evidence="2 3">
    <name type="scientific">Sulfoacidibacillus ferrooxidans</name>
    <dbReference type="NCBI Taxonomy" id="2005001"/>
    <lineage>
        <taxon>Bacteria</taxon>
        <taxon>Bacillati</taxon>
        <taxon>Bacillota</taxon>
        <taxon>Bacilli</taxon>
        <taxon>Bacillales</taxon>
        <taxon>Alicyclobacillaceae</taxon>
        <taxon>Sulfoacidibacillus</taxon>
    </lineage>
</organism>
<comment type="caution">
    <text evidence="2">The sequence shown here is derived from an EMBL/GenBank/DDBJ whole genome shotgun (WGS) entry which is preliminary data.</text>
</comment>
<accession>A0A9X2AD54</accession>
<dbReference type="EMBL" id="JALBUF010000033">
    <property type="protein sequence ID" value="MCI0184883.1"/>
    <property type="molecule type" value="Genomic_DNA"/>
</dbReference>
<evidence type="ECO:0000313" key="3">
    <source>
        <dbReference type="Proteomes" id="UP001139263"/>
    </source>
</evidence>
<evidence type="ECO:0000256" key="1">
    <source>
        <dbReference type="SAM" id="MobiDB-lite"/>
    </source>
</evidence>
<sequence>MNGQLVEYEIPTMVANDPTSDGNSTTYMPIWYVQQLLNNVGITTDTWNGTTWTIGTASGASTKTSTTSTSTPSTTSTKTPTNGMATKLDAVIAFYQSMHTVAPTTGIYSNEYEKLTPPKDPYTDVPQADWSMVYDALYHGYITADSATLFGSNDPATANTMDEQYMWSMGIPKNSPLQLSWNPGDGNAVQWANFYDLNTGVPTSGDLTVSQLNQLEQNFVTSQKGWYETSNGVYHFAFAPYNTYTLSEGSTWSASHSLSELKQSLVYASTITFKKIGGSGNQPDLLWTAPGFSIHSSFLLGISGGSHLTASTNGGKSYQSFDSVIGHQYASTNPQNGATTDPSNPIYVKTQGVAGVNLDPMPVGAGYGSAIEFTDAGVPEVQQQSAGM</sequence>